<dbReference type="Gene3D" id="3.90.1140.10">
    <property type="entry name" value="Cyclic phosphodiesterase"/>
    <property type="match status" value="1"/>
</dbReference>
<dbReference type="PANTHER" id="PTHR35561">
    <property type="entry name" value="RNA 2',3'-CYCLIC PHOSPHODIESTERASE"/>
    <property type="match status" value="1"/>
</dbReference>
<evidence type="ECO:0000313" key="4">
    <source>
        <dbReference type="Proteomes" id="UP000754750"/>
    </source>
</evidence>
<feature type="short sequence motif" description="HXTX 2" evidence="2">
    <location>
        <begin position="122"/>
        <end position="125"/>
    </location>
</feature>
<reference evidence="3" key="1">
    <citation type="submission" date="2019-04" db="EMBL/GenBank/DDBJ databases">
        <title>Evolution of Biomass-Degrading Anaerobic Consortia Revealed by Metagenomics.</title>
        <authorList>
            <person name="Peng X."/>
        </authorList>
    </citation>
    <scope>NUCLEOTIDE SEQUENCE</scope>
    <source>
        <strain evidence="3">SIG551</strain>
    </source>
</reference>
<dbReference type="Pfam" id="PF13563">
    <property type="entry name" value="2_5_RNA_ligase2"/>
    <property type="match status" value="1"/>
</dbReference>
<comment type="catalytic activity">
    <reaction evidence="2">
        <text>a 3'-end 2',3'-cyclophospho-ribonucleotide-RNA + H2O = a 3'-end 2'-phospho-ribonucleotide-RNA + H(+)</text>
        <dbReference type="Rhea" id="RHEA:11828"/>
        <dbReference type="Rhea" id="RHEA-COMP:10464"/>
        <dbReference type="Rhea" id="RHEA-COMP:17353"/>
        <dbReference type="ChEBI" id="CHEBI:15377"/>
        <dbReference type="ChEBI" id="CHEBI:15378"/>
        <dbReference type="ChEBI" id="CHEBI:83064"/>
        <dbReference type="ChEBI" id="CHEBI:173113"/>
        <dbReference type="EC" id="3.1.4.58"/>
    </reaction>
</comment>
<organism evidence="3 4">
    <name type="scientific">Faecalispora sporosphaeroides</name>
    <dbReference type="NCBI Taxonomy" id="1549"/>
    <lineage>
        <taxon>Bacteria</taxon>
        <taxon>Bacillati</taxon>
        <taxon>Bacillota</taxon>
        <taxon>Clostridia</taxon>
        <taxon>Eubacteriales</taxon>
        <taxon>Oscillospiraceae</taxon>
        <taxon>Faecalispora</taxon>
    </lineage>
</organism>
<dbReference type="PANTHER" id="PTHR35561:SF1">
    <property type="entry name" value="RNA 2',3'-CYCLIC PHOSPHODIESTERASE"/>
    <property type="match status" value="1"/>
</dbReference>
<feature type="active site" description="Proton donor" evidence="2">
    <location>
        <position position="39"/>
    </location>
</feature>
<dbReference type="RefSeq" id="WP_326839842.1">
    <property type="nucleotide sequence ID" value="NZ_SVNY01000001.1"/>
</dbReference>
<comment type="similarity">
    <text evidence="2">Belongs to the 2H phosphoesterase superfamily. ThpR family.</text>
</comment>
<comment type="function">
    <text evidence="2">Hydrolyzes RNA 2',3'-cyclic phosphodiester to an RNA 2'-phosphomonoester.</text>
</comment>
<dbReference type="GO" id="GO:0004113">
    <property type="term" value="F:2',3'-cyclic-nucleotide 3'-phosphodiesterase activity"/>
    <property type="evidence" value="ECO:0007669"/>
    <property type="project" value="InterPro"/>
</dbReference>
<evidence type="ECO:0000256" key="2">
    <source>
        <dbReference type="HAMAP-Rule" id="MF_01940"/>
    </source>
</evidence>
<gene>
    <name evidence="3" type="primary">thpR</name>
    <name evidence="3" type="ORF">E7512_02040</name>
</gene>
<feature type="active site" description="Proton acceptor" evidence="2">
    <location>
        <position position="122"/>
    </location>
</feature>
<dbReference type="EMBL" id="SVNY01000001">
    <property type="protein sequence ID" value="MBE6832360.1"/>
    <property type="molecule type" value="Genomic_DNA"/>
</dbReference>
<protein>
    <recommendedName>
        <fullName evidence="2">RNA 2',3'-cyclic phosphodiesterase</fullName>
        <shortName evidence="2">RNA 2',3'-CPDase</shortName>
        <ecNumber evidence="2">3.1.4.58</ecNumber>
    </recommendedName>
</protein>
<dbReference type="AlphaFoldDB" id="A0A928KUT5"/>
<name>A0A928KUT5_9FIRM</name>
<dbReference type="GO" id="GO:0008664">
    <property type="term" value="F:RNA 2',3'-cyclic 3'-phosphodiesterase activity"/>
    <property type="evidence" value="ECO:0007669"/>
    <property type="project" value="UniProtKB-EC"/>
</dbReference>
<dbReference type="SUPFAM" id="SSF55144">
    <property type="entry name" value="LigT-like"/>
    <property type="match status" value="1"/>
</dbReference>
<dbReference type="Proteomes" id="UP000754750">
    <property type="component" value="Unassembled WGS sequence"/>
</dbReference>
<comment type="caution">
    <text evidence="3">The sequence shown here is derived from an EMBL/GenBank/DDBJ whole genome shotgun (WGS) entry which is preliminary data.</text>
</comment>
<dbReference type="HAMAP" id="MF_01940">
    <property type="entry name" value="RNA_CPDase"/>
    <property type="match status" value="1"/>
</dbReference>
<feature type="short sequence motif" description="HXTX 1" evidence="2">
    <location>
        <begin position="39"/>
        <end position="42"/>
    </location>
</feature>
<keyword evidence="1 2" id="KW-0378">Hydrolase</keyword>
<proteinExistence type="inferred from homology"/>
<dbReference type="InterPro" id="IPR009097">
    <property type="entry name" value="Cyclic_Pdiesterase"/>
</dbReference>
<evidence type="ECO:0000313" key="3">
    <source>
        <dbReference type="EMBL" id="MBE6832360.1"/>
    </source>
</evidence>
<dbReference type="NCBIfam" id="TIGR02258">
    <property type="entry name" value="2_5_ligase"/>
    <property type="match status" value="1"/>
</dbReference>
<evidence type="ECO:0000256" key="1">
    <source>
        <dbReference type="ARBA" id="ARBA00022801"/>
    </source>
</evidence>
<dbReference type="EC" id="3.1.4.58" evidence="2"/>
<accession>A0A928KUT5</accession>
<sequence>MRLFLAVNFDDATKQRILAVQRRLREAAQGDFSRPENLHLTLAFLGEVSAQRAAAARRAMDRTGAVPLSLTFDQIGSFRRDGGDIWWVGLAENPALLRLRQELCGNLIAEGFHLEERRFSPHITIARRVRLSQEVDCGAILGAPFEASADTVSLMRSERPNGVLTYTEQYSVCAGRDEP</sequence>
<dbReference type="InterPro" id="IPR004175">
    <property type="entry name" value="RNA_CPDase"/>
</dbReference>